<protein>
    <submittedName>
        <fullName evidence="1">Uncharacterized protein</fullName>
    </submittedName>
</protein>
<dbReference type="Proteomes" id="UP000321617">
    <property type="component" value="Unassembled WGS sequence"/>
</dbReference>
<reference evidence="1 2" key="1">
    <citation type="journal article" date="2013" name="Stand. Genomic Sci.">
        <title>Genomic Encyclopedia of Type Strains, Phase I: The one thousand microbial genomes (KMG-I) project.</title>
        <authorList>
            <person name="Kyrpides N.C."/>
            <person name="Woyke T."/>
            <person name="Eisen J.A."/>
            <person name="Garrity G."/>
            <person name="Lilburn T.G."/>
            <person name="Beck B.J."/>
            <person name="Whitman W.B."/>
            <person name="Hugenholtz P."/>
            <person name="Klenk H.P."/>
        </authorList>
    </citation>
    <scope>NUCLEOTIDE SEQUENCE [LARGE SCALE GENOMIC DNA]</scope>
    <source>
        <strain evidence="1 2">DSM 45044</strain>
    </source>
</reference>
<dbReference type="AlphaFoldDB" id="A0A562V0L5"/>
<comment type="caution">
    <text evidence="1">The sequence shown here is derived from an EMBL/GenBank/DDBJ whole genome shotgun (WGS) entry which is preliminary data.</text>
</comment>
<gene>
    <name evidence="1" type="ORF">LX16_2147</name>
</gene>
<proteinExistence type="predicted"/>
<evidence type="ECO:0000313" key="2">
    <source>
        <dbReference type="Proteomes" id="UP000321617"/>
    </source>
</evidence>
<dbReference type="RefSeq" id="WP_147137468.1">
    <property type="nucleotide sequence ID" value="NZ_BAABIJ010000002.1"/>
</dbReference>
<dbReference type="EMBL" id="VLLL01000006">
    <property type="protein sequence ID" value="TWJ11428.1"/>
    <property type="molecule type" value="Genomic_DNA"/>
</dbReference>
<dbReference type="OrthoDB" id="2467654at2"/>
<organism evidence="1 2">
    <name type="scientific">Stackebrandtia albiflava</name>
    <dbReference type="NCBI Taxonomy" id="406432"/>
    <lineage>
        <taxon>Bacteria</taxon>
        <taxon>Bacillati</taxon>
        <taxon>Actinomycetota</taxon>
        <taxon>Actinomycetes</taxon>
        <taxon>Glycomycetales</taxon>
        <taxon>Glycomycetaceae</taxon>
        <taxon>Stackebrandtia</taxon>
    </lineage>
</organism>
<sequence>MQESTVFAGFASAVNPTAEELRAWANDPAAGPPQIAAQWDLLLADDPLMPTLVELAADPMCPKRTFALHCLYLYAADAVRTGFRAHPRRRVRRLLEQAAATQDAWVLLWVHNTKALISDPELFDYKEWCQGGLARRPRRL</sequence>
<evidence type="ECO:0000313" key="1">
    <source>
        <dbReference type="EMBL" id="TWJ11428.1"/>
    </source>
</evidence>
<name>A0A562V0L5_9ACTN</name>
<keyword evidence="2" id="KW-1185">Reference proteome</keyword>
<accession>A0A562V0L5</accession>